<feature type="non-terminal residue" evidence="1">
    <location>
        <position position="1"/>
    </location>
</feature>
<name>A0ABQ7P0C8_BRACM</name>
<evidence type="ECO:0008006" key="3">
    <source>
        <dbReference type="Google" id="ProtNLM"/>
    </source>
</evidence>
<gene>
    <name evidence="1" type="primary">A01g507800.1_BraROA</name>
    <name evidence="1" type="ORF">IGI04_002931</name>
</gene>
<comment type="caution">
    <text evidence="1">The sequence shown here is derived from an EMBL/GenBank/DDBJ whole genome shotgun (WGS) entry which is preliminary data.</text>
</comment>
<evidence type="ECO:0000313" key="2">
    <source>
        <dbReference type="Proteomes" id="UP000823674"/>
    </source>
</evidence>
<evidence type="ECO:0000313" key="1">
    <source>
        <dbReference type="EMBL" id="KAG5415364.1"/>
    </source>
</evidence>
<dbReference type="Pfam" id="PF03004">
    <property type="entry name" value="Transposase_24"/>
    <property type="match status" value="1"/>
</dbReference>
<dbReference type="Proteomes" id="UP000823674">
    <property type="component" value="Chromosome A01"/>
</dbReference>
<protein>
    <recommendedName>
        <fullName evidence="3">Transposase</fullName>
    </recommendedName>
</protein>
<dbReference type="InterPro" id="IPR004252">
    <property type="entry name" value="Probable_transposase_24"/>
</dbReference>
<proteinExistence type="predicted"/>
<sequence>KTGTVTMLSPVISGKNLQARKQYTSKMTEWKKKWMMKKDKPLGLNQDVWDGFKIYWQFDATASIAATNYVNRKNKFGGKGEAVHNGGAKKREEHEIKMVSVIFLGGVPPDWLELMRDMHTNKKTGEVKDPVARELLATLTKLKEYKEELLQQSQLCANDGSTASNMMSRKEINQMVFAHVPIKKGRRYGIGCTSEGILTSSSQPSFSSLSFVQDMERMKMELDEERTKRKVIAEQLCNVTDFISTLYPEQFSAI</sequence>
<organism evidence="1 2">
    <name type="scientific">Brassica rapa subsp. trilocularis</name>
    <dbReference type="NCBI Taxonomy" id="1813537"/>
    <lineage>
        <taxon>Eukaryota</taxon>
        <taxon>Viridiplantae</taxon>
        <taxon>Streptophyta</taxon>
        <taxon>Embryophyta</taxon>
        <taxon>Tracheophyta</taxon>
        <taxon>Spermatophyta</taxon>
        <taxon>Magnoliopsida</taxon>
        <taxon>eudicotyledons</taxon>
        <taxon>Gunneridae</taxon>
        <taxon>Pentapetalae</taxon>
        <taxon>rosids</taxon>
        <taxon>malvids</taxon>
        <taxon>Brassicales</taxon>
        <taxon>Brassicaceae</taxon>
        <taxon>Brassiceae</taxon>
        <taxon>Brassica</taxon>
    </lineage>
</organism>
<dbReference type="EMBL" id="JADBGQ010000001">
    <property type="protein sequence ID" value="KAG5415364.1"/>
    <property type="molecule type" value="Genomic_DNA"/>
</dbReference>
<accession>A0ABQ7P0C8</accession>
<keyword evidence="2" id="KW-1185">Reference proteome</keyword>
<reference evidence="1 2" key="1">
    <citation type="submission" date="2021-03" db="EMBL/GenBank/DDBJ databases">
        <authorList>
            <person name="King G.J."/>
            <person name="Bancroft I."/>
            <person name="Baten A."/>
            <person name="Bloomfield J."/>
            <person name="Borpatragohain P."/>
            <person name="He Z."/>
            <person name="Irish N."/>
            <person name="Irwin J."/>
            <person name="Liu K."/>
            <person name="Mauleon R.P."/>
            <person name="Moore J."/>
            <person name="Morris R."/>
            <person name="Ostergaard L."/>
            <person name="Wang B."/>
            <person name="Wells R."/>
        </authorList>
    </citation>
    <scope>NUCLEOTIDE SEQUENCE [LARGE SCALE GENOMIC DNA]</scope>
    <source>
        <strain evidence="1">R-o-18</strain>
        <tissue evidence="1">Leaf</tissue>
    </source>
</reference>